<dbReference type="Pfam" id="PF02926">
    <property type="entry name" value="THUMP"/>
    <property type="match status" value="1"/>
</dbReference>
<dbReference type="GO" id="GO:0052915">
    <property type="term" value="F:23S rRNA (guanine(2445)-N(2))-methyltransferase activity"/>
    <property type="evidence" value="ECO:0007669"/>
    <property type="project" value="UniProtKB-UniRule"/>
</dbReference>
<dbReference type="NCBIfam" id="NF008748">
    <property type="entry name" value="PRK11783.1"/>
    <property type="match status" value="1"/>
</dbReference>
<keyword evidence="3 6" id="KW-0489">Methyltransferase</keyword>
<dbReference type="EC" id="2.1.1.173" evidence="6"/>
<evidence type="ECO:0000256" key="4">
    <source>
        <dbReference type="ARBA" id="ARBA00022679"/>
    </source>
</evidence>
<evidence type="ECO:0000313" key="9">
    <source>
        <dbReference type="EMBL" id="GGG52782.1"/>
    </source>
</evidence>
<dbReference type="InterPro" id="IPR017244">
    <property type="entry name" value="23SrRNA_methyltr_KL"/>
</dbReference>
<accession>A0A917GNM4</accession>
<comment type="catalytic activity">
    <reaction evidence="6">
        <text>guanosine(2069) in 23S rRNA + S-adenosyl-L-methionine = N(2)-methylguanosine(2069) in 23S rRNA + S-adenosyl-L-homocysteine + H(+)</text>
        <dbReference type="Rhea" id="RHEA:43772"/>
        <dbReference type="Rhea" id="RHEA-COMP:10688"/>
        <dbReference type="Rhea" id="RHEA-COMP:10689"/>
        <dbReference type="ChEBI" id="CHEBI:15378"/>
        <dbReference type="ChEBI" id="CHEBI:57856"/>
        <dbReference type="ChEBI" id="CHEBI:59789"/>
        <dbReference type="ChEBI" id="CHEBI:74269"/>
        <dbReference type="ChEBI" id="CHEBI:74481"/>
        <dbReference type="EC" id="2.1.1.264"/>
    </reaction>
</comment>
<evidence type="ECO:0000256" key="3">
    <source>
        <dbReference type="ARBA" id="ARBA00022603"/>
    </source>
</evidence>
<reference evidence="9" key="2">
    <citation type="submission" date="2020-09" db="EMBL/GenBank/DDBJ databases">
        <authorList>
            <person name="Sun Q."/>
            <person name="Zhou Y."/>
        </authorList>
    </citation>
    <scope>NUCLEOTIDE SEQUENCE</scope>
    <source>
        <strain evidence="9">CGMCC 1.15425</strain>
    </source>
</reference>
<dbReference type="Pfam" id="PF01170">
    <property type="entry name" value="UPF0020"/>
    <property type="match status" value="1"/>
</dbReference>
<keyword evidence="5 6" id="KW-0949">S-adenosyl-L-methionine</keyword>
<dbReference type="PROSITE" id="PS51165">
    <property type="entry name" value="THUMP"/>
    <property type="match status" value="1"/>
</dbReference>
<dbReference type="Gene3D" id="3.40.50.150">
    <property type="entry name" value="Vaccinia Virus protein VP39"/>
    <property type="match status" value="2"/>
</dbReference>
<keyword evidence="2 6" id="KW-0698">rRNA processing</keyword>
<sequence>MNPANTYTFFSTCAKSLEPLLASELEQFAAEDIRPTVAGVYFSGTLDAAYRVTMYSRIANRVIATLAEAPVSDADNLYDATLAIQWTDHMEPGARFAVSAAGTTPALRHTRFVAQRVKDAIVDQFTEAGLTRPEVETQNPPLRVHAVLKKGRVLLGVELTRSSLHRRGYRLEQGDAPMKETLAAAILIRSGWPELSKQPGVRIFDPMCGAGTLIIEALLMAMDVAPGLIRVGGLSTWKLHNHEIESSIRAQAEVRREAGRNWDGQAYGSDQDLRVIGMARRNAERADVWDQIEFSSDAIDEIPQDRKAELVVTNPPYAQRLGEEEEVMALYNRLGQVIQRTALGQQAAVFTARPEWGKLLGLHSHKQYAMFNGPLPARLLLFNVSEDSIYKQQRNAADQGKIVPAQALDEQGQMFYNRLRKNIKNIGKWARQQKITCYRLYDADIPEFSFALDIYTDIKGKVSVHLQEYAPPATVNAADAAIRRRQALLATEQALEIPATDISLKVRERQKGSNQYQPQEQSGSDLIVDEYGAQLYVNLHQYLDTGLFLDHRPLRRLVRKLAKDKSLLNLFCYTGSVTIQAALGGASRSVSVDLSKKYLYWAGRNLALNNLSLKQHQLVEADCQQWLKTCKDRFDIIFLDPPTFSNSKRTEHDLDIQRDHVSLIETCMGLLREGGLLIFSNNMRKFRLDPQVQETWNVEDYSRPSIDKDFQRNPKIHRAWLIRAS</sequence>
<dbReference type="InterPro" id="IPR019614">
    <property type="entry name" value="SAM-dep_methyl-trfase"/>
</dbReference>
<dbReference type="InterPro" id="IPR029063">
    <property type="entry name" value="SAM-dependent_MTases_sf"/>
</dbReference>
<dbReference type="Pfam" id="PF22020">
    <property type="entry name" value="RlmL_1st"/>
    <property type="match status" value="1"/>
</dbReference>
<dbReference type="GO" id="GO:0070043">
    <property type="term" value="F:rRNA (guanine-N7-)-methyltransferase activity"/>
    <property type="evidence" value="ECO:0007669"/>
    <property type="project" value="UniProtKB-UniRule"/>
</dbReference>
<dbReference type="Gene3D" id="3.30.2130.30">
    <property type="match status" value="1"/>
</dbReference>
<dbReference type="CDD" id="cd02440">
    <property type="entry name" value="AdoMet_MTases"/>
    <property type="match status" value="1"/>
</dbReference>
<dbReference type="EC" id="2.1.1.264" evidence="6"/>
<dbReference type="PROSITE" id="PS00092">
    <property type="entry name" value="N6_MTASE"/>
    <property type="match status" value="1"/>
</dbReference>
<organism evidence="9 10">
    <name type="scientific">Pseudohongiella nitratireducens</name>
    <dbReference type="NCBI Taxonomy" id="1768907"/>
    <lineage>
        <taxon>Bacteria</taxon>
        <taxon>Pseudomonadati</taxon>
        <taxon>Pseudomonadota</taxon>
        <taxon>Gammaproteobacteria</taxon>
        <taxon>Pseudomonadales</taxon>
        <taxon>Pseudohongiellaceae</taxon>
        <taxon>Pseudohongiella</taxon>
    </lineage>
</organism>
<dbReference type="InterPro" id="IPR002052">
    <property type="entry name" value="DNA_methylase_N6_adenine_CS"/>
</dbReference>
<reference evidence="9" key="1">
    <citation type="journal article" date="2014" name="Int. J. Syst. Evol. Microbiol.">
        <title>Complete genome sequence of Corynebacterium casei LMG S-19264T (=DSM 44701T), isolated from a smear-ripened cheese.</title>
        <authorList>
            <consortium name="US DOE Joint Genome Institute (JGI-PGF)"/>
            <person name="Walter F."/>
            <person name="Albersmeier A."/>
            <person name="Kalinowski J."/>
            <person name="Ruckert C."/>
        </authorList>
    </citation>
    <scope>NUCLEOTIDE SEQUENCE</scope>
    <source>
        <strain evidence="9">CGMCC 1.15425</strain>
    </source>
</reference>
<dbReference type="Gene3D" id="3.30.750.80">
    <property type="entry name" value="RNA methyltransferase domain (HRMD) like"/>
    <property type="match status" value="1"/>
</dbReference>
<comment type="similarity">
    <text evidence="6">Belongs to the methyltransferase superfamily. RlmKL family.</text>
</comment>
<keyword evidence="7" id="KW-0694">RNA-binding</keyword>
<dbReference type="PANTHER" id="PTHR47313:SF1">
    <property type="entry name" value="RIBOSOMAL RNA LARGE SUBUNIT METHYLTRANSFERASE K_L"/>
    <property type="match status" value="1"/>
</dbReference>
<feature type="domain" description="THUMP" evidence="8">
    <location>
        <begin position="48"/>
        <end position="159"/>
    </location>
</feature>
<evidence type="ECO:0000256" key="1">
    <source>
        <dbReference type="ARBA" id="ARBA00022490"/>
    </source>
</evidence>
<dbReference type="AlphaFoldDB" id="A0A917GNM4"/>
<dbReference type="Pfam" id="PF10672">
    <property type="entry name" value="Methyltrans_SAM"/>
    <property type="match status" value="1"/>
</dbReference>
<evidence type="ECO:0000313" key="10">
    <source>
        <dbReference type="Proteomes" id="UP000627715"/>
    </source>
</evidence>
<dbReference type="CDD" id="cd11715">
    <property type="entry name" value="THUMP_AdoMetMT"/>
    <property type="match status" value="1"/>
</dbReference>
<dbReference type="HAMAP" id="MF_01858">
    <property type="entry name" value="23SrRNA_methyltr_KL"/>
    <property type="match status" value="1"/>
</dbReference>
<comment type="subcellular location">
    <subcellularLocation>
        <location evidence="6">Cytoplasm</location>
    </subcellularLocation>
</comment>
<dbReference type="PIRSF" id="PIRSF037618">
    <property type="entry name" value="RNA_Mtase_bacteria_prd"/>
    <property type="match status" value="1"/>
</dbReference>
<keyword evidence="10" id="KW-1185">Reference proteome</keyword>
<comment type="function">
    <text evidence="6">Specifically methylates the guanine in position 2445 (m2G2445) and the guanine in position 2069 (m7G2069) of 23S rRNA.</text>
</comment>
<proteinExistence type="inferred from homology"/>
<dbReference type="PANTHER" id="PTHR47313">
    <property type="entry name" value="RIBOSOMAL RNA LARGE SUBUNIT METHYLTRANSFERASE K/L"/>
    <property type="match status" value="1"/>
</dbReference>
<dbReference type="SUPFAM" id="SSF53335">
    <property type="entry name" value="S-adenosyl-L-methionine-dependent methyltransferases"/>
    <property type="match status" value="2"/>
</dbReference>
<keyword evidence="1 6" id="KW-0963">Cytoplasm</keyword>
<evidence type="ECO:0000256" key="7">
    <source>
        <dbReference type="PROSITE-ProRule" id="PRU00529"/>
    </source>
</evidence>
<dbReference type="EMBL" id="BMIY01000003">
    <property type="protein sequence ID" value="GGG52782.1"/>
    <property type="molecule type" value="Genomic_DNA"/>
</dbReference>
<dbReference type="Proteomes" id="UP000627715">
    <property type="component" value="Unassembled WGS sequence"/>
</dbReference>
<evidence type="ECO:0000256" key="2">
    <source>
        <dbReference type="ARBA" id="ARBA00022552"/>
    </source>
</evidence>
<comment type="caution">
    <text evidence="9">The sequence shown here is derived from an EMBL/GenBank/DDBJ whole genome shotgun (WGS) entry which is preliminary data.</text>
</comment>
<dbReference type="InterPro" id="IPR000241">
    <property type="entry name" value="RlmKL-like_Mtase"/>
</dbReference>
<evidence type="ECO:0000256" key="5">
    <source>
        <dbReference type="ARBA" id="ARBA00022691"/>
    </source>
</evidence>
<name>A0A917GNM4_9GAMM</name>
<dbReference type="OrthoDB" id="9809404at2"/>
<dbReference type="SMART" id="SM00981">
    <property type="entry name" value="THUMP"/>
    <property type="match status" value="1"/>
</dbReference>
<protein>
    <recommendedName>
        <fullName evidence="6">Ribosomal RNA large subunit methyltransferase K/L</fullName>
    </recommendedName>
    <domain>
        <recommendedName>
            <fullName evidence="6">23S rRNA m2G2445 methyltransferase</fullName>
            <ecNumber evidence="6">2.1.1.173</ecNumber>
        </recommendedName>
        <alternativeName>
            <fullName evidence="6">rRNA (guanine-N(2)-)-methyltransferase RlmL</fullName>
        </alternativeName>
    </domain>
    <domain>
        <recommendedName>
            <fullName evidence="6">23S rRNA m7G2069 methyltransferase</fullName>
            <ecNumber evidence="6">2.1.1.264</ecNumber>
        </recommendedName>
        <alternativeName>
            <fullName evidence="6">rRNA (guanine-N(7)-)-methyltransferase RlmK</fullName>
        </alternativeName>
    </domain>
</protein>
<evidence type="ECO:0000256" key="6">
    <source>
        <dbReference type="HAMAP-Rule" id="MF_01858"/>
    </source>
</evidence>
<comment type="catalytic activity">
    <reaction evidence="6">
        <text>guanosine(2445) in 23S rRNA + S-adenosyl-L-methionine = N(2)-methylguanosine(2445) in 23S rRNA + S-adenosyl-L-homocysteine + H(+)</text>
        <dbReference type="Rhea" id="RHEA:42740"/>
        <dbReference type="Rhea" id="RHEA-COMP:10215"/>
        <dbReference type="Rhea" id="RHEA-COMP:10216"/>
        <dbReference type="ChEBI" id="CHEBI:15378"/>
        <dbReference type="ChEBI" id="CHEBI:57856"/>
        <dbReference type="ChEBI" id="CHEBI:59789"/>
        <dbReference type="ChEBI" id="CHEBI:74269"/>
        <dbReference type="ChEBI" id="CHEBI:74481"/>
        <dbReference type="EC" id="2.1.1.173"/>
    </reaction>
</comment>
<evidence type="ECO:0000259" key="8">
    <source>
        <dbReference type="PROSITE" id="PS51165"/>
    </source>
</evidence>
<dbReference type="InterPro" id="IPR004114">
    <property type="entry name" value="THUMP_dom"/>
</dbReference>
<dbReference type="GO" id="GO:0005737">
    <property type="term" value="C:cytoplasm"/>
    <property type="evidence" value="ECO:0007669"/>
    <property type="project" value="UniProtKB-SubCell"/>
</dbReference>
<dbReference type="RefSeq" id="WP_068809859.1">
    <property type="nucleotide sequence ID" value="NZ_BMIY01000003.1"/>
</dbReference>
<gene>
    <name evidence="6 9" type="primary">rlmL</name>
    <name evidence="9" type="ORF">GCM10011403_07440</name>
</gene>
<dbReference type="InterPro" id="IPR054170">
    <property type="entry name" value="RlmL_1st"/>
</dbReference>
<dbReference type="GO" id="GO:0003723">
    <property type="term" value="F:RNA binding"/>
    <property type="evidence" value="ECO:0007669"/>
    <property type="project" value="UniProtKB-UniRule"/>
</dbReference>
<keyword evidence="4 6" id="KW-0808">Transferase</keyword>